<dbReference type="Gene3D" id="3.40.50.11900">
    <property type="match status" value="1"/>
</dbReference>
<dbReference type="InterPro" id="IPR010327">
    <property type="entry name" value="FldB/FldC_alpha/beta"/>
</dbReference>
<sequence length="463" mass="52294">MAVKEKVFQYPETIKKDFLQSGGLKFSDGTEVSAAEIWRFLTEEAPRRFPHAFDASANSIGKLSDDVWFFAGLKRAYLNLTMKDRLFKAHDDGVPIVLIQGGQTLDPYYAAGGIPLRPGYVMQWARDVKEGLNLRQLDSEGLEILEKGRRKISIEACNQVSAHAAVANNIVPVDLIAPYLCLRCSDMSFLVETHHYKEEQRPKYLVDFPINQTGKRYTVDYVAEQLRGLVQEISKLSKKEVTDETLRQEIQRQNKARRLAQEIIELWWSAEQPPLNSTDFFSIPFLANDFVGDPEATIQVLEETKKEVLYRIEHKIKGTGVADHAKRVFVCGSCVGPNSTSVERAGAVLVGRDDNFSCNSVLVKEDGDPYRNLAEAILAFPYELPTEQRADWTVEMVKKSRADGVLFMYNWGCNYQTSVGRMISDIVKEKTGKPATFVEVGELGRTEATEQSENRVEAFIEMI</sequence>
<reference evidence="2 3" key="1">
    <citation type="journal article" date="2019" name="ISME J.">
        <title>Genome analyses of uncultured TG2/ZB3 bacteria in 'Margulisbacteria' specifically attached to ectosymbiotic spirochetes of protists in the termite gut.</title>
        <authorList>
            <person name="Utami Y.D."/>
            <person name="Kuwahara H."/>
            <person name="Igai K."/>
            <person name="Murakami T."/>
            <person name="Sugaya K."/>
            <person name="Morikawa T."/>
            <person name="Nagura Y."/>
            <person name="Yuki M."/>
            <person name="Deevong P."/>
            <person name="Inoue T."/>
            <person name="Kihara K."/>
            <person name="Lo N."/>
            <person name="Yamada A."/>
            <person name="Ohkuma M."/>
            <person name="Hongoh Y."/>
        </authorList>
    </citation>
    <scope>NUCLEOTIDE SEQUENCE [LARGE SCALE GENOMIC DNA]</scope>
    <source>
        <strain evidence="2">NkOx7-01</strain>
    </source>
</reference>
<keyword evidence="3" id="KW-1185">Reference proteome</keyword>
<evidence type="ECO:0000313" key="2">
    <source>
        <dbReference type="EMBL" id="GBR72672.1"/>
    </source>
</evidence>
<comment type="caution">
    <text evidence="2">The sequence shown here is derived from an EMBL/GenBank/DDBJ whole genome shotgun (WGS) entry which is preliminary data.</text>
</comment>
<protein>
    <submittedName>
        <fullName evidence="2">2-hydroxyglutaryl-CoA dehydratase subunit B</fullName>
    </submittedName>
</protein>
<dbReference type="Pfam" id="PF06050">
    <property type="entry name" value="HGD-D"/>
    <property type="match status" value="1"/>
</dbReference>
<evidence type="ECO:0000313" key="3">
    <source>
        <dbReference type="Proteomes" id="UP000269352"/>
    </source>
</evidence>
<evidence type="ECO:0000256" key="1">
    <source>
        <dbReference type="ARBA" id="ARBA00005806"/>
    </source>
</evidence>
<comment type="similarity">
    <text evidence="1">Belongs to the FldB/FldC dehydratase alpha/beta subunit family.</text>
</comment>
<organism evidence="2 3">
    <name type="scientific">Termititenax aidoneus</name>
    <dbReference type="NCBI Taxonomy" id="2218524"/>
    <lineage>
        <taxon>Bacteria</taxon>
        <taxon>Bacillati</taxon>
        <taxon>Candidatus Margulisiibacteriota</taxon>
        <taxon>Candidatus Termititenacia</taxon>
        <taxon>Candidatus Termititenacales</taxon>
        <taxon>Candidatus Termititenacaceae</taxon>
        <taxon>Candidatus Termititenax</taxon>
    </lineage>
</organism>
<dbReference type="GO" id="GO:0016836">
    <property type="term" value="F:hydro-lyase activity"/>
    <property type="evidence" value="ECO:0007669"/>
    <property type="project" value="UniProtKB-ARBA"/>
</dbReference>
<dbReference type="EMBL" id="BGZN01000002">
    <property type="protein sequence ID" value="GBR72672.1"/>
    <property type="molecule type" value="Genomic_DNA"/>
</dbReference>
<accession>A0A388T914</accession>
<dbReference type="AlphaFoldDB" id="A0A388T914"/>
<proteinExistence type="inferred from homology"/>
<dbReference type="PANTHER" id="PTHR30548:SF1">
    <property type="entry name" value="DEHYDRATASE SUBUNIT MJ0007-RELATED"/>
    <property type="match status" value="1"/>
</dbReference>
<gene>
    <name evidence="2" type="primary">hgdB</name>
    <name evidence="2" type="ORF">NO1_0171</name>
</gene>
<name>A0A388T914_TERA1</name>
<dbReference type="Gene3D" id="1.20.1270.370">
    <property type="match status" value="1"/>
</dbReference>
<dbReference type="Proteomes" id="UP000269352">
    <property type="component" value="Unassembled WGS sequence"/>
</dbReference>
<dbReference type="PANTHER" id="PTHR30548">
    <property type="entry name" value="2-HYDROXYGLUTARYL-COA DEHYDRATASE, D-COMPONENT-RELATED"/>
    <property type="match status" value="1"/>
</dbReference>